<feature type="transmembrane region" description="Helical" evidence="2">
    <location>
        <begin position="152"/>
        <end position="172"/>
    </location>
</feature>
<evidence type="ECO:0000256" key="2">
    <source>
        <dbReference type="SAM" id="Phobius"/>
    </source>
</evidence>
<sequence length="399" mass="42597">MSERRERRARLRQRLWQPPRPHGGQPLERDVSPLELFYDLVVVVLVGQAAHQLAGHVSRRGLADFGAVFMLVWIAWLNGSLYHDLHGREDARSRTVLLVQLLALVPLGAFIPRAGDRGAVAFPVGAAVLFLVLALIWYLAGRPSEPRFHRSSLLFVAGTGACAAVLAATARLPPDARVTAWLLLDAAYLAGFSAMIGKAPPGLAVTPALIERFGLFIIIVLGETIVGVVDGLAHEPADALTIAVGLVAVVIGFGAWWTYFDFVGHRPPRPARASTVRWIITHLPFTAAVTAMGATMPSLVEHAHGGRTPAPVAWLLCGATALVLAAAMGIASSLQAWDDKRPLYHLLARTCAVVAVLCLALGAARPAPLPLGLALVVLLAVPWSFAVMHRATWDAGAQD</sequence>
<dbReference type="PANTHER" id="PTHR36840:SF1">
    <property type="entry name" value="BLL5714 PROTEIN"/>
    <property type="match status" value="1"/>
</dbReference>
<feature type="transmembrane region" description="Helical" evidence="2">
    <location>
        <begin position="369"/>
        <end position="388"/>
    </location>
</feature>
<keyword evidence="4" id="KW-1185">Reference proteome</keyword>
<dbReference type="InterPro" id="IPR010640">
    <property type="entry name" value="Low_temperature_requirement_A"/>
</dbReference>
<feature type="transmembrane region" description="Helical" evidence="2">
    <location>
        <begin position="36"/>
        <end position="53"/>
    </location>
</feature>
<keyword evidence="2" id="KW-1133">Transmembrane helix</keyword>
<feature type="transmembrane region" description="Helical" evidence="2">
    <location>
        <begin position="65"/>
        <end position="83"/>
    </location>
</feature>
<dbReference type="EMBL" id="WBMR01000021">
    <property type="protein sequence ID" value="KAB2384574.1"/>
    <property type="molecule type" value="Genomic_DNA"/>
</dbReference>
<accession>A0A6L3W1Y9</accession>
<dbReference type="Pfam" id="PF06772">
    <property type="entry name" value="LtrA"/>
    <property type="match status" value="1"/>
</dbReference>
<comment type="caution">
    <text evidence="3">The sequence shown here is derived from an EMBL/GenBank/DDBJ whole genome shotgun (WGS) entry which is preliminary data.</text>
</comment>
<name>A0A6L3W1Y9_9ACTN</name>
<feature type="transmembrane region" description="Helical" evidence="2">
    <location>
        <begin position="95"/>
        <end position="114"/>
    </location>
</feature>
<protein>
    <submittedName>
        <fullName evidence="3">Low temperature requirement protein A</fullName>
    </submittedName>
</protein>
<feature type="transmembrane region" description="Helical" evidence="2">
    <location>
        <begin position="312"/>
        <end position="331"/>
    </location>
</feature>
<reference evidence="3 4" key="1">
    <citation type="submission" date="2019-09" db="EMBL/GenBank/DDBJ databases">
        <title>Actinomadura physcomitrii sp. nov., a novel actinomycete isolated from moss [Physcomitrium sphaericum (Ludw) Fuernr].</title>
        <authorList>
            <person name="Liu C."/>
            <person name="Zhuang X."/>
        </authorList>
    </citation>
    <scope>NUCLEOTIDE SEQUENCE [LARGE SCALE GENOMIC DNA]</scope>
    <source>
        <strain evidence="3 4">CYP1-1B</strain>
    </source>
</reference>
<feature type="transmembrane region" description="Helical" evidence="2">
    <location>
        <begin position="239"/>
        <end position="259"/>
    </location>
</feature>
<feature type="region of interest" description="Disordered" evidence="1">
    <location>
        <begin position="1"/>
        <end position="27"/>
    </location>
</feature>
<dbReference type="RefSeq" id="WP_151539850.1">
    <property type="nucleotide sequence ID" value="NZ_WBMR01000021.1"/>
</dbReference>
<keyword evidence="2" id="KW-0812">Transmembrane</keyword>
<dbReference type="PANTHER" id="PTHR36840">
    <property type="entry name" value="BLL5714 PROTEIN"/>
    <property type="match status" value="1"/>
</dbReference>
<keyword evidence="2" id="KW-0472">Membrane</keyword>
<feature type="transmembrane region" description="Helical" evidence="2">
    <location>
        <begin position="279"/>
        <end position="300"/>
    </location>
</feature>
<gene>
    <name evidence="3" type="ORF">F9B16_10660</name>
</gene>
<feature type="transmembrane region" description="Helical" evidence="2">
    <location>
        <begin position="209"/>
        <end position="233"/>
    </location>
</feature>
<evidence type="ECO:0000313" key="4">
    <source>
        <dbReference type="Proteomes" id="UP000483004"/>
    </source>
</evidence>
<feature type="transmembrane region" description="Helical" evidence="2">
    <location>
        <begin position="120"/>
        <end position="140"/>
    </location>
</feature>
<dbReference type="AlphaFoldDB" id="A0A6L3W1Y9"/>
<proteinExistence type="predicted"/>
<organism evidence="3 4">
    <name type="scientific">Actinomadura montaniterrae</name>
    <dbReference type="NCBI Taxonomy" id="1803903"/>
    <lineage>
        <taxon>Bacteria</taxon>
        <taxon>Bacillati</taxon>
        <taxon>Actinomycetota</taxon>
        <taxon>Actinomycetes</taxon>
        <taxon>Streptosporangiales</taxon>
        <taxon>Thermomonosporaceae</taxon>
        <taxon>Actinomadura</taxon>
    </lineage>
</organism>
<feature type="transmembrane region" description="Helical" evidence="2">
    <location>
        <begin position="178"/>
        <end position="197"/>
    </location>
</feature>
<feature type="transmembrane region" description="Helical" evidence="2">
    <location>
        <begin position="343"/>
        <end position="363"/>
    </location>
</feature>
<dbReference type="OrthoDB" id="7698234at2"/>
<dbReference type="Proteomes" id="UP000483004">
    <property type="component" value="Unassembled WGS sequence"/>
</dbReference>
<evidence type="ECO:0000313" key="3">
    <source>
        <dbReference type="EMBL" id="KAB2384574.1"/>
    </source>
</evidence>
<evidence type="ECO:0000256" key="1">
    <source>
        <dbReference type="SAM" id="MobiDB-lite"/>
    </source>
</evidence>